<proteinExistence type="predicted"/>
<gene>
    <name evidence="1" type="ORF">CPB84DRAFT_247626</name>
</gene>
<comment type="caution">
    <text evidence="1">The sequence shown here is derived from an EMBL/GenBank/DDBJ whole genome shotgun (WGS) entry which is preliminary data.</text>
</comment>
<sequence length="108" mass="12195">MCLLKAYCTRKSFMPILMTRSLGAVVRGYHRPDVDSKSAVILNSRCNYSPRSLADVFHLLALLVFTKKYFHLPPRISLICISGLLAISPSGPCYTRSQIFLYSHQNSQ</sequence>
<keyword evidence="2" id="KW-1185">Reference proteome</keyword>
<reference evidence="1" key="1">
    <citation type="submission" date="2020-11" db="EMBL/GenBank/DDBJ databases">
        <authorList>
            <consortium name="DOE Joint Genome Institute"/>
            <person name="Ahrendt S."/>
            <person name="Riley R."/>
            <person name="Andreopoulos W."/>
            <person name="LaButti K."/>
            <person name="Pangilinan J."/>
            <person name="Ruiz-duenas F.J."/>
            <person name="Barrasa J.M."/>
            <person name="Sanchez-Garcia M."/>
            <person name="Camarero S."/>
            <person name="Miyauchi S."/>
            <person name="Serrano A."/>
            <person name="Linde D."/>
            <person name="Babiker R."/>
            <person name="Drula E."/>
            <person name="Ayuso-Fernandez I."/>
            <person name="Pacheco R."/>
            <person name="Padilla G."/>
            <person name="Ferreira P."/>
            <person name="Barriuso J."/>
            <person name="Kellner H."/>
            <person name="Castanera R."/>
            <person name="Alfaro M."/>
            <person name="Ramirez L."/>
            <person name="Pisabarro A.G."/>
            <person name="Kuo A."/>
            <person name="Tritt A."/>
            <person name="Lipzen A."/>
            <person name="He G."/>
            <person name="Yan M."/>
            <person name="Ng V."/>
            <person name="Cullen D."/>
            <person name="Martin F."/>
            <person name="Rosso M.-N."/>
            <person name="Henrissat B."/>
            <person name="Hibbett D."/>
            <person name="Martinez A.T."/>
            <person name="Grigoriev I.V."/>
        </authorList>
    </citation>
    <scope>NUCLEOTIDE SEQUENCE</scope>
    <source>
        <strain evidence="1">AH 44721</strain>
    </source>
</reference>
<dbReference type="AlphaFoldDB" id="A0A9P5NWT0"/>
<evidence type="ECO:0000313" key="2">
    <source>
        <dbReference type="Proteomes" id="UP000724874"/>
    </source>
</evidence>
<organism evidence="1 2">
    <name type="scientific">Gymnopilus junonius</name>
    <name type="common">Spectacular rustgill mushroom</name>
    <name type="synonym">Gymnopilus spectabilis subsp. junonius</name>
    <dbReference type="NCBI Taxonomy" id="109634"/>
    <lineage>
        <taxon>Eukaryota</taxon>
        <taxon>Fungi</taxon>
        <taxon>Dikarya</taxon>
        <taxon>Basidiomycota</taxon>
        <taxon>Agaricomycotina</taxon>
        <taxon>Agaricomycetes</taxon>
        <taxon>Agaricomycetidae</taxon>
        <taxon>Agaricales</taxon>
        <taxon>Agaricineae</taxon>
        <taxon>Hymenogastraceae</taxon>
        <taxon>Gymnopilus</taxon>
    </lineage>
</organism>
<protein>
    <submittedName>
        <fullName evidence="1">Uncharacterized protein</fullName>
    </submittedName>
</protein>
<evidence type="ECO:0000313" key="1">
    <source>
        <dbReference type="EMBL" id="KAF8907943.1"/>
    </source>
</evidence>
<dbReference type="EMBL" id="JADNYJ010000013">
    <property type="protein sequence ID" value="KAF8907943.1"/>
    <property type="molecule type" value="Genomic_DNA"/>
</dbReference>
<accession>A0A9P5NWT0</accession>
<name>A0A9P5NWT0_GYMJU</name>
<dbReference type="Proteomes" id="UP000724874">
    <property type="component" value="Unassembled WGS sequence"/>
</dbReference>